<dbReference type="PANTHER" id="PTHR43252">
    <property type="entry name" value="TRANSCRIPTIONAL REGULATOR YQJI"/>
    <property type="match status" value="1"/>
</dbReference>
<evidence type="ECO:0000259" key="1">
    <source>
        <dbReference type="Pfam" id="PF03551"/>
    </source>
</evidence>
<dbReference type="Pfam" id="PF03551">
    <property type="entry name" value="PadR"/>
    <property type="match status" value="1"/>
</dbReference>
<gene>
    <name evidence="3" type="ORF">SHTP_1146</name>
</gene>
<dbReference type="SUPFAM" id="SSF46785">
    <property type="entry name" value="Winged helix' DNA-binding domain"/>
    <property type="match status" value="1"/>
</dbReference>
<dbReference type="InterPro" id="IPR005149">
    <property type="entry name" value="Tscrpt_reg_PadR_N"/>
</dbReference>
<dbReference type="Gene3D" id="1.10.10.10">
    <property type="entry name" value="Winged helix-like DNA-binding domain superfamily/Winged helix DNA-binding domain"/>
    <property type="match status" value="1"/>
</dbReference>
<evidence type="ECO:0000313" key="3">
    <source>
        <dbReference type="EMBL" id="BAV40444.1"/>
    </source>
</evidence>
<dbReference type="AlphaFoldDB" id="A0A1B4Y053"/>
<evidence type="ECO:0008006" key="5">
    <source>
        <dbReference type="Google" id="ProtNLM"/>
    </source>
</evidence>
<reference evidence="3 4" key="1">
    <citation type="submission" date="2016-08" db="EMBL/GenBank/DDBJ databases">
        <title>Complete genome sequence of Mycobacterium shinshuense, a subspecies of M. ulcerans.</title>
        <authorList>
            <person name="Yoshida M."/>
            <person name="Ogura Y."/>
            <person name="Hayashi T."/>
            <person name="Hoshino Y."/>
        </authorList>
    </citation>
    <scope>NUCLEOTIDE SEQUENCE [LARGE SCALE GENOMIC DNA]</scope>
    <source>
        <strain evidence="4">ATCC 33728</strain>
    </source>
</reference>
<dbReference type="Gene3D" id="6.10.140.190">
    <property type="match status" value="1"/>
</dbReference>
<evidence type="ECO:0000259" key="2">
    <source>
        <dbReference type="Pfam" id="PF10400"/>
    </source>
</evidence>
<dbReference type="EMBL" id="AP017624">
    <property type="protein sequence ID" value="BAV40444.1"/>
    <property type="molecule type" value="Genomic_DNA"/>
</dbReference>
<organism evidence="3 4">
    <name type="scientific">Mycobacterium ulcerans subsp. shinshuense</name>
    <dbReference type="NCBI Taxonomy" id="1124626"/>
    <lineage>
        <taxon>Bacteria</taxon>
        <taxon>Bacillati</taxon>
        <taxon>Actinomycetota</taxon>
        <taxon>Actinomycetes</taxon>
        <taxon>Mycobacteriales</taxon>
        <taxon>Mycobacteriaceae</taxon>
        <taxon>Mycobacterium</taxon>
        <taxon>Mycobacterium ulcerans group</taxon>
    </lineage>
</organism>
<feature type="domain" description="Transcription regulator PadR N-terminal" evidence="1">
    <location>
        <begin position="66"/>
        <end position="139"/>
    </location>
</feature>
<accession>A0A1B4Y053</accession>
<dbReference type="Pfam" id="PF10400">
    <property type="entry name" value="Vir_act_alpha_C"/>
    <property type="match status" value="1"/>
</dbReference>
<sequence length="247" mass="27345">MWAVTRLDPGFFRATVRPSVRLLILDVAYTTQLIGTLVGVRRLYAPSCIAPRGAIYAARVALPHAILVSLSEQAGSGYELAHRFDRSIGHFWTATHQQIYRTLRLMESNGWVHAKPVVQHGRPDKKVYSVSDNGRQELARWIAEPPSPTRPGRASALTDSSTRDIAVKLRGAVYGDRETLRSQVAALRAERVQALDTYRGIEKHSFPDPSALSGAALHQYVVLRGGIRAEESAIEWLGEVAQALEEK</sequence>
<proteinExistence type="predicted"/>
<dbReference type="PANTHER" id="PTHR43252:SF4">
    <property type="entry name" value="TRANSCRIPTIONAL REGULATORY PROTEIN"/>
    <property type="match status" value="1"/>
</dbReference>
<evidence type="ECO:0000313" key="4">
    <source>
        <dbReference type="Proteomes" id="UP000218067"/>
    </source>
</evidence>
<dbReference type="InterPro" id="IPR036390">
    <property type="entry name" value="WH_DNA-bd_sf"/>
</dbReference>
<dbReference type="Proteomes" id="UP000218067">
    <property type="component" value="Chromosome"/>
</dbReference>
<feature type="domain" description="Transcription regulator PadR C-terminal" evidence="2">
    <location>
        <begin position="164"/>
        <end position="245"/>
    </location>
</feature>
<dbReference type="InterPro" id="IPR036388">
    <property type="entry name" value="WH-like_DNA-bd_sf"/>
</dbReference>
<protein>
    <recommendedName>
        <fullName evidence="5">PadR family transcriptional regulator</fullName>
    </recommendedName>
</protein>
<name>A0A1B4Y053_MYCUL</name>
<dbReference type="InterPro" id="IPR018309">
    <property type="entry name" value="Tscrpt_reg_PadR_C"/>
</dbReference>